<gene>
    <name evidence="1" type="ORF">GAB14E_2961</name>
</gene>
<organism evidence="1 2">
    <name type="scientific">Colwellia psychrerythraea</name>
    <name type="common">Vibrio psychroerythus</name>
    <dbReference type="NCBI Taxonomy" id="28229"/>
    <lineage>
        <taxon>Bacteria</taxon>
        <taxon>Pseudomonadati</taxon>
        <taxon>Pseudomonadota</taxon>
        <taxon>Gammaproteobacteria</taxon>
        <taxon>Alteromonadales</taxon>
        <taxon>Colwelliaceae</taxon>
        <taxon>Colwellia</taxon>
    </lineage>
</organism>
<reference evidence="1 2" key="1">
    <citation type="submission" date="2014-08" db="EMBL/GenBank/DDBJ databases">
        <title>Genomic and Phenotypic Diversity of Colwellia psychrerythraea strains from Disparate Marine Basins.</title>
        <authorList>
            <person name="Techtmann S.M."/>
            <person name="Stelling S.C."/>
            <person name="Utturkar S.M."/>
            <person name="Alshibli N."/>
            <person name="Harris A."/>
            <person name="Brown S.D."/>
            <person name="Hazen T.C."/>
        </authorList>
    </citation>
    <scope>NUCLEOTIDE SEQUENCE [LARGE SCALE GENOMIC DNA]</scope>
    <source>
        <strain evidence="1 2">GAB14E</strain>
    </source>
</reference>
<evidence type="ECO:0000313" key="1">
    <source>
        <dbReference type="EMBL" id="KGJ91804.1"/>
    </source>
</evidence>
<comment type="caution">
    <text evidence="1">The sequence shown here is derived from an EMBL/GenBank/DDBJ whole genome shotgun (WGS) entry which is preliminary data.</text>
</comment>
<protein>
    <recommendedName>
        <fullName evidence="3">Solute-binding protein family 3/N-terminal domain-containing protein</fullName>
    </recommendedName>
</protein>
<dbReference type="Proteomes" id="UP000029868">
    <property type="component" value="Unassembled WGS sequence"/>
</dbReference>
<evidence type="ECO:0000313" key="2">
    <source>
        <dbReference type="Proteomes" id="UP000029868"/>
    </source>
</evidence>
<accession>A0A099KM06</accession>
<sequence length="347" mass="39674">MIKLAEYHISLKSDVKLGKLSSFLSSTLVRIKIQTTTILMAKCPSLTYFMPRYLLLLLSLIITPIAAEQRAKIPITIETDIYQLAQKKIAEHEVLDIKDFSGPNLPRDVVEFILIQQALALGGSKLEFSFTVGNYDARNIKLLQSGLLLINFDSMWLSQISSFSEEVYISDAIIRKGEYWAGLYTALDNKMALETKSLIDLQSLSVVSNKNWYVDWKTLTQLNIKTLIHDEEWLSMAKLVSMQWVDVMLAPFTESYPFSYQGDGYRIIAINGIKVALNDSRHFVISKKHPRGKETYIALQKGLRLLRQRGAISKAFLQSGFFNDRVKEWHVINQDFLESKSNIDKTY</sequence>
<dbReference type="AlphaFoldDB" id="A0A099KM06"/>
<dbReference type="PATRIC" id="fig|28229.3.peg.2680"/>
<dbReference type="EMBL" id="JQEC01000039">
    <property type="protein sequence ID" value="KGJ91804.1"/>
    <property type="molecule type" value="Genomic_DNA"/>
</dbReference>
<proteinExistence type="predicted"/>
<evidence type="ECO:0008006" key="3">
    <source>
        <dbReference type="Google" id="ProtNLM"/>
    </source>
</evidence>
<name>A0A099KM06_COLPS</name>